<dbReference type="AlphaFoldDB" id="A0A284RHT3"/>
<dbReference type="Proteomes" id="UP000219338">
    <property type="component" value="Unassembled WGS sequence"/>
</dbReference>
<organism evidence="1 2">
    <name type="scientific">Armillaria ostoyae</name>
    <name type="common">Armillaria root rot fungus</name>
    <dbReference type="NCBI Taxonomy" id="47428"/>
    <lineage>
        <taxon>Eukaryota</taxon>
        <taxon>Fungi</taxon>
        <taxon>Dikarya</taxon>
        <taxon>Basidiomycota</taxon>
        <taxon>Agaricomycotina</taxon>
        <taxon>Agaricomycetes</taxon>
        <taxon>Agaricomycetidae</taxon>
        <taxon>Agaricales</taxon>
        <taxon>Marasmiineae</taxon>
        <taxon>Physalacriaceae</taxon>
        <taxon>Armillaria</taxon>
    </lineage>
</organism>
<protein>
    <submittedName>
        <fullName evidence="1">Uncharacterized protein</fullName>
    </submittedName>
</protein>
<name>A0A284RHT3_ARMOS</name>
<dbReference type="EMBL" id="FUEG01000009">
    <property type="protein sequence ID" value="SJL08311.1"/>
    <property type="molecule type" value="Genomic_DNA"/>
</dbReference>
<gene>
    <name evidence="1" type="ORF">ARMOST_11674</name>
</gene>
<sequence>MNWMSGKMAGMESLCVYACAHVFSCFDFENVTGVRDFRIIFNHDFTGCNCKIVGDHNFICHSCEIVLGHHCAPFLASPFPVHAFPCSLMVLDLQKCVLRVVHPVAPCKIKTQSFVFIEGLAICIVQVVVNVGMAGSYLGSPAWGMAYTVIQEDQGRFLHSPKKLIPPSPPLYGISFAIEEKKADPMGLVDSPAGIGEIGGLKGLGKFRC</sequence>
<evidence type="ECO:0000313" key="2">
    <source>
        <dbReference type="Proteomes" id="UP000219338"/>
    </source>
</evidence>
<keyword evidence="2" id="KW-1185">Reference proteome</keyword>
<reference evidence="2" key="1">
    <citation type="journal article" date="2017" name="Nat. Ecol. Evol.">
        <title>Genome expansion and lineage-specific genetic innovations in the forest pathogenic fungi Armillaria.</title>
        <authorList>
            <person name="Sipos G."/>
            <person name="Prasanna A.N."/>
            <person name="Walter M.C."/>
            <person name="O'Connor E."/>
            <person name="Balint B."/>
            <person name="Krizsan K."/>
            <person name="Kiss B."/>
            <person name="Hess J."/>
            <person name="Varga T."/>
            <person name="Slot J."/>
            <person name="Riley R."/>
            <person name="Boka B."/>
            <person name="Rigling D."/>
            <person name="Barry K."/>
            <person name="Lee J."/>
            <person name="Mihaltcheva S."/>
            <person name="LaButti K."/>
            <person name="Lipzen A."/>
            <person name="Waldron R."/>
            <person name="Moloney N.M."/>
            <person name="Sperisen C."/>
            <person name="Kredics L."/>
            <person name="Vagvoelgyi C."/>
            <person name="Patrignani A."/>
            <person name="Fitzpatrick D."/>
            <person name="Nagy I."/>
            <person name="Doyle S."/>
            <person name="Anderson J.B."/>
            <person name="Grigoriev I.V."/>
            <person name="Gueldener U."/>
            <person name="Muensterkoetter M."/>
            <person name="Nagy L.G."/>
        </authorList>
    </citation>
    <scope>NUCLEOTIDE SEQUENCE [LARGE SCALE GENOMIC DNA]</scope>
    <source>
        <strain evidence="2">C18/9</strain>
    </source>
</reference>
<evidence type="ECO:0000313" key="1">
    <source>
        <dbReference type="EMBL" id="SJL08311.1"/>
    </source>
</evidence>
<accession>A0A284RHT3</accession>
<proteinExistence type="predicted"/>